<keyword evidence="1" id="KW-1133">Transmembrane helix</keyword>
<feature type="transmembrane region" description="Helical" evidence="1">
    <location>
        <begin position="36"/>
        <end position="53"/>
    </location>
</feature>
<protein>
    <submittedName>
        <fullName evidence="3">Acyltransferase</fullName>
    </submittedName>
</protein>
<gene>
    <name evidence="3" type="ORF">HHL22_00335</name>
</gene>
<accession>A0A7Y0AAK6</accession>
<dbReference type="AlphaFoldDB" id="A0A7Y0AAK6"/>
<feature type="transmembrane region" description="Helical" evidence="1">
    <location>
        <begin position="305"/>
        <end position="323"/>
    </location>
</feature>
<evidence type="ECO:0000313" key="4">
    <source>
        <dbReference type="Proteomes" id="UP000559626"/>
    </source>
</evidence>
<organism evidence="3 4">
    <name type="scientific">Hymenobacter polaris</name>
    <dbReference type="NCBI Taxonomy" id="2682546"/>
    <lineage>
        <taxon>Bacteria</taxon>
        <taxon>Pseudomonadati</taxon>
        <taxon>Bacteroidota</taxon>
        <taxon>Cytophagia</taxon>
        <taxon>Cytophagales</taxon>
        <taxon>Hymenobacteraceae</taxon>
        <taxon>Hymenobacter</taxon>
    </lineage>
</organism>
<feature type="transmembrane region" description="Helical" evidence="1">
    <location>
        <begin position="276"/>
        <end position="299"/>
    </location>
</feature>
<feature type="transmembrane region" description="Helical" evidence="1">
    <location>
        <begin position="199"/>
        <end position="219"/>
    </location>
</feature>
<dbReference type="PANTHER" id="PTHR23028">
    <property type="entry name" value="ACETYLTRANSFERASE"/>
    <property type="match status" value="1"/>
</dbReference>
<evidence type="ECO:0000313" key="3">
    <source>
        <dbReference type="EMBL" id="NML63647.1"/>
    </source>
</evidence>
<dbReference type="Pfam" id="PF01757">
    <property type="entry name" value="Acyl_transf_3"/>
    <property type="match status" value="1"/>
</dbReference>
<comment type="caution">
    <text evidence="3">The sequence shown here is derived from an EMBL/GenBank/DDBJ whole genome shotgun (WGS) entry which is preliminary data.</text>
</comment>
<dbReference type="RefSeq" id="WP_169528993.1">
    <property type="nucleotide sequence ID" value="NZ_JABBGH010000001.1"/>
</dbReference>
<keyword evidence="3" id="KW-0012">Acyltransferase</keyword>
<sequence length="355" mass="39995">MLDTLRLGSSLTVFYIHAREMWFPNLVLPPEAPGNMAHAAVVIFFVLSGYVIAHTTTSNNRGPKHYALARLSRLTSVVWPALLITAITEFILTQLAPAIAAAHSRGLALPRYLLAGSFLNEIWFISATPPINVPLWSLGFEFWYYTIFGLWFYRPASLKRLSLLLVACLIAGPKILLMMPLWLAGVIAYKLARPQLSSAISWLFVSLSLLIAYLLVLYISPFPFAIGQAPLFFAGQFLTDWIIGLFIALALWLLPTATIKYPQSLWIKKVRQVADLTFPLYVLHYPLLILWQGIFGLHLYEKWQLAQALIAVALTTAILGTIMEKQRSGWAIFFAQLINKTLPIKLRKHSISHKH</sequence>
<dbReference type="InterPro" id="IPR050879">
    <property type="entry name" value="Acyltransferase_3"/>
</dbReference>
<evidence type="ECO:0000256" key="1">
    <source>
        <dbReference type="SAM" id="Phobius"/>
    </source>
</evidence>
<feature type="transmembrane region" description="Helical" evidence="1">
    <location>
        <begin position="74"/>
        <end position="96"/>
    </location>
</feature>
<dbReference type="InterPro" id="IPR002656">
    <property type="entry name" value="Acyl_transf_3_dom"/>
</dbReference>
<feature type="transmembrane region" description="Helical" evidence="1">
    <location>
        <begin position="133"/>
        <end position="152"/>
    </location>
</feature>
<evidence type="ECO:0000259" key="2">
    <source>
        <dbReference type="Pfam" id="PF01757"/>
    </source>
</evidence>
<feature type="transmembrane region" description="Helical" evidence="1">
    <location>
        <begin position="108"/>
        <end position="126"/>
    </location>
</feature>
<dbReference type="GO" id="GO:0016747">
    <property type="term" value="F:acyltransferase activity, transferring groups other than amino-acyl groups"/>
    <property type="evidence" value="ECO:0007669"/>
    <property type="project" value="InterPro"/>
</dbReference>
<keyword evidence="1" id="KW-0812">Transmembrane</keyword>
<keyword evidence="1" id="KW-0472">Membrane</keyword>
<keyword evidence="4" id="KW-1185">Reference proteome</keyword>
<keyword evidence="3" id="KW-0808">Transferase</keyword>
<feature type="transmembrane region" description="Helical" evidence="1">
    <location>
        <begin position="231"/>
        <end position="255"/>
    </location>
</feature>
<reference evidence="3 4" key="1">
    <citation type="submission" date="2020-04" db="EMBL/GenBank/DDBJ databases">
        <title>Hymenobacter polaris sp. nov., isolated from Arctic soil.</title>
        <authorList>
            <person name="Dahal R.H."/>
        </authorList>
    </citation>
    <scope>NUCLEOTIDE SEQUENCE [LARGE SCALE GENOMIC DNA]</scope>
    <source>
        <strain evidence="3 4">RP-2-7</strain>
    </source>
</reference>
<dbReference type="EMBL" id="JABBGH010000001">
    <property type="protein sequence ID" value="NML63647.1"/>
    <property type="molecule type" value="Genomic_DNA"/>
</dbReference>
<name>A0A7Y0AAK6_9BACT</name>
<feature type="domain" description="Acyltransferase 3" evidence="2">
    <location>
        <begin position="2"/>
        <end position="318"/>
    </location>
</feature>
<feature type="transmembrane region" description="Helical" evidence="1">
    <location>
        <begin position="164"/>
        <end position="187"/>
    </location>
</feature>
<proteinExistence type="predicted"/>
<dbReference type="Proteomes" id="UP000559626">
    <property type="component" value="Unassembled WGS sequence"/>
</dbReference>